<sequence>MKISTGVFTSRLFTVILLILLSLPLQYVLAHGTVTSPPSRVWICYQEDPQSPDSPACIASIEEYGTQAFYDWNEVARMDANGMHRQIIPDGQLASAGRPDKYGGLDQVRDDWIATPVSPGPFTVTWTNSAPHETLYYEVYITKADWTPDQPLTWNSLELLVRTGPRSASPIDNIDVMLPVRTGKHVIYSIWQRSLSAEAFYSTSDVDFGTDTGTNLPPVPSFDSDNGRCGGSEVDFDASETYDPNGDALTYTWDFGDGSTGSGVRVSHIYSDLDLANVTLTVSDGELSSEVSATINLEEDPDCNANNCTFGAPLDSPLPAVNRSYEHVYVLGEGGPNLDNISVFMINWSMLNNGLYQFSFNTNNGSPSWYVDLLPVTNQSFNTEEPQVTITDSGIEGLDGSYYAIMDGANFVLVSTDQAHTIYFSNSSDTPSCDDGSSSARSTNSFNDLTKNITTCGNQSAFDVETSGVLKYEMYPNPASTSVAIRANKNLIGSVINITDISGNCVKSLTIQENTLNEVMDVSDMKKGIYFIKIMSPNTATRSLKLLVK</sequence>
<dbReference type="PROSITE" id="PS50093">
    <property type="entry name" value="PKD"/>
    <property type="match status" value="1"/>
</dbReference>
<dbReference type="CDD" id="cd00146">
    <property type="entry name" value="PKD"/>
    <property type="match status" value="1"/>
</dbReference>
<keyword evidence="3" id="KW-0503">Monooxygenase</keyword>
<evidence type="ECO:0000256" key="1">
    <source>
        <dbReference type="ARBA" id="ARBA00022729"/>
    </source>
</evidence>
<dbReference type="InterPro" id="IPR004302">
    <property type="entry name" value="Cellulose/chitin-bd_N"/>
</dbReference>
<evidence type="ECO:0000313" key="4">
    <source>
        <dbReference type="Proteomes" id="UP000659388"/>
    </source>
</evidence>
<dbReference type="Gene3D" id="2.60.40.10">
    <property type="entry name" value="Immunoglobulins"/>
    <property type="match status" value="1"/>
</dbReference>
<dbReference type="SUPFAM" id="SSF49299">
    <property type="entry name" value="PKD domain"/>
    <property type="match status" value="1"/>
</dbReference>
<comment type="caution">
    <text evidence="3">The sequence shown here is derived from an EMBL/GenBank/DDBJ whole genome shotgun (WGS) entry which is preliminary data.</text>
</comment>
<dbReference type="InterPro" id="IPR051024">
    <property type="entry name" value="GlcNAc_Chitin_IntDeg"/>
</dbReference>
<dbReference type="Proteomes" id="UP000659388">
    <property type="component" value="Unassembled WGS sequence"/>
</dbReference>
<dbReference type="RefSeq" id="WP_202246551.1">
    <property type="nucleotide sequence ID" value="NZ_JAESIY010000017.1"/>
</dbReference>
<accession>A0A937FB75</accession>
<keyword evidence="4" id="KW-1185">Reference proteome</keyword>
<keyword evidence="1" id="KW-0732">Signal</keyword>
<dbReference type="InterPro" id="IPR035986">
    <property type="entry name" value="PKD_dom_sf"/>
</dbReference>
<evidence type="ECO:0000313" key="3">
    <source>
        <dbReference type="EMBL" id="MBL3658756.1"/>
    </source>
</evidence>
<dbReference type="Pfam" id="PF18962">
    <property type="entry name" value="Por_Secre_tail"/>
    <property type="match status" value="1"/>
</dbReference>
<dbReference type="CDD" id="cd21177">
    <property type="entry name" value="LPMO_AA10"/>
    <property type="match status" value="1"/>
</dbReference>
<dbReference type="InterPro" id="IPR022409">
    <property type="entry name" value="PKD/Chitinase_dom"/>
</dbReference>
<dbReference type="PANTHER" id="PTHR34823">
    <property type="entry name" value="GLCNAC-BINDING PROTEIN A"/>
    <property type="match status" value="1"/>
</dbReference>
<dbReference type="EMBL" id="JAESIY010000017">
    <property type="protein sequence ID" value="MBL3658756.1"/>
    <property type="molecule type" value="Genomic_DNA"/>
</dbReference>
<dbReference type="AlphaFoldDB" id="A0A937FB75"/>
<dbReference type="Pfam" id="PF18911">
    <property type="entry name" value="PKD_4"/>
    <property type="match status" value="1"/>
</dbReference>
<organism evidence="3 4">
    <name type="scientific">Fulvivirga sediminis</name>
    <dbReference type="NCBI Taxonomy" id="2803949"/>
    <lineage>
        <taxon>Bacteria</taxon>
        <taxon>Pseudomonadati</taxon>
        <taxon>Bacteroidota</taxon>
        <taxon>Cytophagia</taxon>
        <taxon>Cytophagales</taxon>
        <taxon>Fulvivirgaceae</taxon>
        <taxon>Fulvivirga</taxon>
    </lineage>
</organism>
<gene>
    <name evidence="3" type="ORF">JL102_21575</name>
</gene>
<reference evidence="3" key="1">
    <citation type="submission" date="2021-01" db="EMBL/GenBank/DDBJ databases">
        <title>Fulvivirga kasyanovii gen. nov., sp nov., a novel member of the phylum Bacteroidetes isolated from seawater in a mussel farm.</title>
        <authorList>
            <person name="Zhao L.-H."/>
            <person name="Wang Z.-J."/>
        </authorList>
    </citation>
    <scope>NUCLEOTIDE SEQUENCE</scope>
    <source>
        <strain evidence="3">2943</strain>
    </source>
</reference>
<protein>
    <submittedName>
        <fullName evidence="3">Lytic polysaccharide monooxygenase</fullName>
    </submittedName>
</protein>
<dbReference type="PANTHER" id="PTHR34823:SF1">
    <property type="entry name" value="CHITIN-BINDING TYPE-4 DOMAIN-CONTAINING PROTEIN"/>
    <property type="match status" value="1"/>
</dbReference>
<dbReference type="Pfam" id="PF03067">
    <property type="entry name" value="LPMO_10"/>
    <property type="match status" value="1"/>
</dbReference>
<dbReference type="InterPro" id="IPR026444">
    <property type="entry name" value="Secre_tail"/>
</dbReference>
<dbReference type="GO" id="GO:0004497">
    <property type="term" value="F:monooxygenase activity"/>
    <property type="evidence" value="ECO:0007669"/>
    <property type="project" value="UniProtKB-KW"/>
</dbReference>
<feature type="domain" description="PKD" evidence="2">
    <location>
        <begin position="217"/>
        <end position="284"/>
    </location>
</feature>
<dbReference type="SUPFAM" id="SSF81296">
    <property type="entry name" value="E set domains"/>
    <property type="match status" value="1"/>
</dbReference>
<name>A0A937FB75_9BACT</name>
<dbReference type="Gene3D" id="2.70.50.50">
    <property type="entry name" value="chitin-binding protein cbp21"/>
    <property type="match status" value="1"/>
</dbReference>
<proteinExistence type="predicted"/>
<dbReference type="SMART" id="SM00089">
    <property type="entry name" value="PKD"/>
    <property type="match status" value="1"/>
</dbReference>
<evidence type="ECO:0000259" key="2">
    <source>
        <dbReference type="PROSITE" id="PS50093"/>
    </source>
</evidence>
<dbReference type="InterPro" id="IPR013783">
    <property type="entry name" value="Ig-like_fold"/>
</dbReference>
<dbReference type="InterPro" id="IPR014756">
    <property type="entry name" value="Ig_E-set"/>
</dbReference>
<keyword evidence="3" id="KW-0560">Oxidoreductase</keyword>
<dbReference type="InterPro" id="IPR000601">
    <property type="entry name" value="PKD_dom"/>
</dbReference>
<dbReference type="NCBIfam" id="TIGR04183">
    <property type="entry name" value="Por_Secre_tail"/>
    <property type="match status" value="1"/>
</dbReference>